<dbReference type="PROSITE" id="PS51257">
    <property type="entry name" value="PROKAR_LIPOPROTEIN"/>
    <property type="match status" value="1"/>
</dbReference>
<keyword evidence="3" id="KW-0808">Transferase</keyword>
<feature type="active site" description="Proton donor/acceptor" evidence="7">
    <location>
        <position position="180"/>
    </location>
</feature>
<keyword evidence="11" id="KW-1185">Reference proteome</keyword>
<feature type="signal peptide" evidence="8">
    <location>
        <begin position="1"/>
        <end position="24"/>
    </location>
</feature>
<evidence type="ECO:0000256" key="1">
    <source>
        <dbReference type="ARBA" id="ARBA00004752"/>
    </source>
</evidence>
<evidence type="ECO:0000256" key="8">
    <source>
        <dbReference type="SAM" id="SignalP"/>
    </source>
</evidence>
<evidence type="ECO:0000256" key="6">
    <source>
        <dbReference type="ARBA" id="ARBA00023316"/>
    </source>
</evidence>
<feature type="chain" id="PRO_5015402337" evidence="8">
    <location>
        <begin position="25"/>
        <end position="228"/>
    </location>
</feature>
<dbReference type="NCBIfam" id="NF004785">
    <property type="entry name" value="PRK06132.1-2"/>
    <property type="match status" value="1"/>
</dbReference>
<evidence type="ECO:0000256" key="5">
    <source>
        <dbReference type="ARBA" id="ARBA00022984"/>
    </source>
</evidence>
<dbReference type="OrthoDB" id="463216at2"/>
<proteinExistence type="inferred from homology"/>
<dbReference type="AlphaFoldDB" id="A0A2U2IZF5"/>
<comment type="similarity">
    <text evidence="2">Belongs to the YkuD family.</text>
</comment>
<dbReference type="InterPro" id="IPR038063">
    <property type="entry name" value="Transpep_catalytic_dom"/>
</dbReference>
<feature type="domain" description="L,D-TPase catalytic" evidence="9">
    <location>
        <begin position="108"/>
        <end position="218"/>
    </location>
</feature>
<dbReference type="GO" id="GO:0008360">
    <property type="term" value="P:regulation of cell shape"/>
    <property type="evidence" value="ECO:0007669"/>
    <property type="project" value="UniProtKB-UniRule"/>
</dbReference>
<dbReference type="InterPro" id="IPR050979">
    <property type="entry name" value="LD-transpeptidase"/>
</dbReference>
<dbReference type="GO" id="GO:0005576">
    <property type="term" value="C:extracellular region"/>
    <property type="evidence" value="ECO:0007669"/>
    <property type="project" value="TreeGrafter"/>
</dbReference>
<evidence type="ECO:0000313" key="11">
    <source>
        <dbReference type="Proteomes" id="UP000245916"/>
    </source>
</evidence>
<dbReference type="InterPro" id="IPR005490">
    <property type="entry name" value="LD_TPept_cat_dom"/>
</dbReference>
<feature type="active site" description="Nucleophile" evidence="7">
    <location>
        <position position="194"/>
    </location>
</feature>
<reference evidence="10 11" key="1">
    <citation type="submission" date="2018-05" db="EMBL/GenBank/DDBJ databases">
        <title>Genome of Sphingosinicella humi QZX222.</title>
        <authorList>
            <person name="Qiao Z."/>
            <person name="Wang G."/>
        </authorList>
    </citation>
    <scope>NUCLEOTIDE SEQUENCE [LARGE SCALE GENOMIC DNA]</scope>
    <source>
        <strain evidence="10 11">QZX222</strain>
    </source>
</reference>
<dbReference type="RefSeq" id="WP_109269612.1">
    <property type="nucleotide sequence ID" value="NZ_QFFF01000001.1"/>
</dbReference>
<evidence type="ECO:0000256" key="7">
    <source>
        <dbReference type="PROSITE-ProRule" id="PRU01373"/>
    </source>
</evidence>
<dbReference type="UniPathway" id="UPA00219"/>
<organism evidence="10 11">
    <name type="scientific">Allosphingosinicella humi</name>
    <dbReference type="NCBI Taxonomy" id="2068657"/>
    <lineage>
        <taxon>Bacteria</taxon>
        <taxon>Pseudomonadati</taxon>
        <taxon>Pseudomonadota</taxon>
        <taxon>Alphaproteobacteria</taxon>
        <taxon>Sphingomonadales</taxon>
        <taxon>Sphingomonadaceae</taxon>
        <taxon>Allosphingosinicella</taxon>
    </lineage>
</organism>
<dbReference type="GO" id="GO:0018104">
    <property type="term" value="P:peptidoglycan-protein cross-linking"/>
    <property type="evidence" value="ECO:0007669"/>
    <property type="project" value="TreeGrafter"/>
</dbReference>
<keyword evidence="8" id="KW-0732">Signal</keyword>
<dbReference type="Pfam" id="PF03734">
    <property type="entry name" value="YkuD"/>
    <property type="match status" value="1"/>
</dbReference>
<dbReference type="Proteomes" id="UP000245916">
    <property type="component" value="Unassembled WGS sequence"/>
</dbReference>
<protein>
    <submittedName>
        <fullName evidence="10">L,D-transpeptidase</fullName>
    </submittedName>
</protein>
<dbReference type="CDD" id="cd16913">
    <property type="entry name" value="YkuD_like"/>
    <property type="match status" value="1"/>
</dbReference>
<dbReference type="GO" id="GO:0016740">
    <property type="term" value="F:transferase activity"/>
    <property type="evidence" value="ECO:0007669"/>
    <property type="project" value="UniProtKB-KW"/>
</dbReference>
<gene>
    <name evidence="10" type="ORF">DF286_00245</name>
</gene>
<dbReference type="EMBL" id="QFFF01000001">
    <property type="protein sequence ID" value="PWG01472.1"/>
    <property type="molecule type" value="Genomic_DNA"/>
</dbReference>
<comment type="pathway">
    <text evidence="1 7">Cell wall biogenesis; peptidoglycan biosynthesis.</text>
</comment>
<dbReference type="PANTHER" id="PTHR30582">
    <property type="entry name" value="L,D-TRANSPEPTIDASE"/>
    <property type="match status" value="1"/>
</dbReference>
<keyword evidence="5 7" id="KW-0573">Peptidoglycan synthesis</keyword>
<evidence type="ECO:0000256" key="4">
    <source>
        <dbReference type="ARBA" id="ARBA00022960"/>
    </source>
</evidence>
<name>A0A2U2IZF5_9SPHN</name>
<dbReference type="GO" id="GO:0071972">
    <property type="term" value="F:peptidoglycan L,D-transpeptidase activity"/>
    <property type="evidence" value="ECO:0007669"/>
    <property type="project" value="TreeGrafter"/>
</dbReference>
<evidence type="ECO:0000313" key="10">
    <source>
        <dbReference type="EMBL" id="PWG01472.1"/>
    </source>
</evidence>
<accession>A0A2U2IZF5</accession>
<dbReference type="PROSITE" id="PS52029">
    <property type="entry name" value="LD_TPASE"/>
    <property type="match status" value="1"/>
</dbReference>
<comment type="caution">
    <text evidence="10">The sequence shown here is derived from an EMBL/GenBank/DDBJ whole genome shotgun (WGS) entry which is preliminary data.</text>
</comment>
<dbReference type="PANTHER" id="PTHR30582:SF2">
    <property type="entry name" value="L,D-TRANSPEPTIDASE YCIB-RELATED"/>
    <property type="match status" value="1"/>
</dbReference>
<evidence type="ECO:0000256" key="3">
    <source>
        <dbReference type="ARBA" id="ARBA00022679"/>
    </source>
</evidence>
<keyword evidence="4 7" id="KW-0133">Cell shape</keyword>
<evidence type="ECO:0000259" key="9">
    <source>
        <dbReference type="PROSITE" id="PS52029"/>
    </source>
</evidence>
<evidence type="ECO:0000256" key="2">
    <source>
        <dbReference type="ARBA" id="ARBA00005992"/>
    </source>
</evidence>
<dbReference type="SUPFAM" id="SSF141523">
    <property type="entry name" value="L,D-transpeptidase catalytic domain-like"/>
    <property type="match status" value="1"/>
</dbReference>
<dbReference type="Gene3D" id="2.40.440.10">
    <property type="entry name" value="L,D-transpeptidase catalytic domain-like"/>
    <property type="match status" value="1"/>
</dbReference>
<keyword evidence="6 7" id="KW-0961">Cell wall biogenesis/degradation</keyword>
<dbReference type="GO" id="GO:0071555">
    <property type="term" value="P:cell wall organization"/>
    <property type="evidence" value="ECO:0007669"/>
    <property type="project" value="UniProtKB-UniRule"/>
</dbReference>
<sequence length="228" mass="24087">MTQGKAARLYRKGLAILLCLAAGACSQNEPPVAAKATAELSDSAIGPATPIEASIPSAPLAETAGPSVQLAAAPSASAFTVNTVLSLDRPLQPNDYVWDEEGVPEGPIGIVIDLTAQRLYVYRAGVEIGRSVIIYGADDKPTPTGTFPILEKDIDHVSNLYAGAPMPYMLRLTWDGIAIHGSGEIGYEWATHGCIGLPDEFAAILFEAAGLGDQVLVTHEWMSEHYTI</sequence>